<dbReference type="Gene3D" id="3.40.30.10">
    <property type="entry name" value="Glutaredoxin"/>
    <property type="match status" value="1"/>
</dbReference>
<feature type="transmembrane region" description="Helical" evidence="7">
    <location>
        <begin position="442"/>
        <end position="459"/>
    </location>
</feature>
<dbReference type="AlphaFoldDB" id="A0A0K8MDK2"/>
<dbReference type="InterPro" id="IPR028250">
    <property type="entry name" value="DsbDN"/>
</dbReference>
<comment type="caution">
    <text evidence="10">The sequence shown here is derived from an EMBL/GenBank/DDBJ whole genome shotgun (WGS) entry which is preliminary data.</text>
</comment>
<keyword evidence="5 7" id="KW-0472">Membrane</keyword>
<feature type="domain" description="Cytochrome C biogenesis protein transmembrane" evidence="8">
    <location>
        <begin position="211"/>
        <end position="433"/>
    </location>
</feature>
<evidence type="ECO:0000313" key="11">
    <source>
        <dbReference type="Proteomes" id="UP000036771"/>
    </source>
</evidence>
<evidence type="ECO:0000256" key="7">
    <source>
        <dbReference type="SAM" id="Phobius"/>
    </source>
</evidence>
<feature type="transmembrane region" description="Helical" evidence="7">
    <location>
        <begin position="258"/>
        <end position="279"/>
    </location>
</feature>
<dbReference type="Proteomes" id="UP000036771">
    <property type="component" value="Unassembled WGS sequence"/>
</dbReference>
<feature type="transmembrane region" description="Helical" evidence="7">
    <location>
        <begin position="17"/>
        <end position="33"/>
    </location>
</feature>
<accession>A0A0K8MDK2</accession>
<dbReference type="Pfam" id="PF02683">
    <property type="entry name" value="DsbD_TM"/>
    <property type="match status" value="1"/>
</dbReference>
<dbReference type="InterPro" id="IPR035671">
    <property type="entry name" value="DsbD_gamma"/>
</dbReference>
<dbReference type="PANTHER" id="PTHR32234">
    <property type="entry name" value="THIOL:DISULFIDE INTERCHANGE PROTEIN DSBD"/>
    <property type="match status" value="1"/>
</dbReference>
<evidence type="ECO:0000259" key="9">
    <source>
        <dbReference type="Pfam" id="PF11412"/>
    </source>
</evidence>
<dbReference type="GO" id="GO:0017004">
    <property type="term" value="P:cytochrome complex assembly"/>
    <property type="evidence" value="ECO:0007669"/>
    <property type="project" value="UniProtKB-KW"/>
</dbReference>
<dbReference type="InterPro" id="IPR036249">
    <property type="entry name" value="Thioredoxin-like_sf"/>
</dbReference>
<feature type="transmembrane region" description="Helical" evidence="7">
    <location>
        <begin position="379"/>
        <end position="400"/>
    </location>
</feature>
<dbReference type="PANTHER" id="PTHR32234:SF3">
    <property type="entry name" value="SUPPRESSION OF COPPER SENSITIVITY PROTEIN"/>
    <property type="match status" value="1"/>
</dbReference>
<dbReference type="SUPFAM" id="SSF52833">
    <property type="entry name" value="Thioredoxin-like"/>
    <property type="match status" value="1"/>
</dbReference>
<evidence type="ECO:0000256" key="3">
    <source>
        <dbReference type="ARBA" id="ARBA00022748"/>
    </source>
</evidence>
<dbReference type="PROSITE" id="PS00194">
    <property type="entry name" value="THIOREDOXIN_1"/>
    <property type="match status" value="1"/>
</dbReference>
<reference evidence="10 11" key="1">
    <citation type="submission" date="2015-03" db="EMBL/GenBank/DDBJ databases">
        <title>Caedibacter varicaedens, whole genome shotgun sequence.</title>
        <authorList>
            <person name="Suzuki H."/>
            <person name="Dapper A.L."/>
            <person name="Gibson A.K."/>
            <person name="Jackson C."/>
            <person name="Lee H."/>
            <person name="Pejaver V.R."/>
            <person name="Doak T."/>
            <person name="Lynch M."/>
        </authorList>
    </citation>
    <scope>NUCLEOTIDE SEQUENCE [LARGE SCALE GENOMIC DNA]</scope>
</reference>
<evidence type="ECO:0000256" key="4">
    <source>
        <dbReference type="ARBA" id="ARBA00022989"/>
    </source>
</evidence>
<dbReference type="OrthoDB" id="9811036at2"/>
<feature type="transmembrane region" description="Helical" evidence="7">
    <location>
        <begin position="346"/>
        <end position="373"/>
    </location>
</feature>
<name>A0A0K8MDK2_9PROT</name>
<dbReference type="InterPro" id="IPR003834">
    <property type="entry name" value="Cyt_c_assmbl_TM_dom"/>
</dbReference>
<keyword evidence="4 7" id="KW-1133">Transmembrane helix</keyword>
<feature type="transmembrane region" description="Helical" evidence="7">
    <location>
        <begin position="412"/>
        <end position="436"/>
    </location>
</feature>
<dbReference type="EMBL" id="BBVC01000071">
    <property type="protein sequence ID" value="GAO98601.1"/>
    <property type="molecule type" value="Genomic_DNA"/>
</dbReference>
<sequence length="614" mass="68421">MLFAVGIARIIHDNFQIYYFFFFIITGLMGLVQKTGAQALYSSHNPPFSVELLSSTTTLGEAQEILMGLRFKLPPAWKIYAPDDEKTSATLSSAPKITWTGSKNVQDIHILWPSSNKYSIEGFVFHAYEGELIIPILVKIVNSKEPLTLHLQLAYSVCSKLCMPIQHDLSVTLTPGVAIPTSAADLLHKVHASSITGIPDTDLQKEKSYFMMLIFAFLGGIILNFMPCVLPVISLKIMSIAKKGRSTSLKNLHFRPSFLATFAGIMVSFAFLGGLAVFLDTLGESVGWGLHFQQPSFLCFLIVVTTLFASNLWGFYEIELPLFMRDTIGKLLRYEHEHHAGLVEDFVAGIFAAFLATPCTAPFLGTALGYAFSRSGGEIFLFFMVLGLGFSLPYWLGAILPRHWLKLPKPGAWMLTLSHILGYVLAATVFWLLWILNETSSFSVAFYVGLGALIMTLLFWKGRKYPKIKRLNWVLILLMLAVPLISTPDSQIKPYVQEHWGRFRPELIPNLVQQGKVVVVDITASWCLTCKINKTFVLDSKEGEQLLVQKDVVLMRADWTRQDPILASYLASYGRAGIPFNVVFGPHAQSGIVLPEILNIKSLKNALTQARGEK</sequence>
<dbReference type="InterPro" id="IPR017937">
    <property type="entry name" value="Thioredoxin_CS"/>
</dbReference>
<feature type="domain" description="Thiol:disulfide interchange protein DsbD N-terminal" evidence="9">
    <location>
        <begin position="61"/>
        <end position="170"/>
    </location>
</feature>
<keyword evidence="6" id="KW-0676">Redox-active center</keyword>
<keyword evidence="3" id="KW-0201">Cytochrome c-type biogenesis</keyword>
<dbReference type="CDD" id="cd02953">
    <property type="entry name" value="DsbDgamma"/>
    <property type="match status" value="1"/>
</dbReference>
<evidence type="ECO:0000256" key="1">
    <source>
        <dbReference type="ARBA" id="ARBA00004141"/>
    </source>
</evidence>
<gene>
    <name evidence="10" type="primary">dsbD</name>
    <name evidence="10" type="ORF">Cva_01265</name>
</gene>
<feature type="transmembrane region" description="Helical" evidence="7">
    <location>
        <begin position="209"/>
        <end position="237"/>
    </location>
</feature>
<dbReference type="GO" id="GO:0045454">
    <property type="term" value="P:cell redox homeostasis"/>
    <property type="evidence" value="ECO:0007669"/>
    <property type="project" value="TreeGrafter"/>
</dbReference>
<evidence type="ECO:0000313" key="10">
    <source>
        <dbReference type="EMBL" id="GAO98601.1"/>
    </source>
</evidence>
<protein>
    <submittedName>
        <fullName evidence="10">Thiol:disulfide interchange protein DsbD</fullName>
    </submittedName>
</protein>
<dbReference type="STRING" id="1629334.Cva_01265"/>
<dbReference type="GO" id="GO:0015035">
    <property type="term" value="F:protein-disulfide reductase activity"/>
    <property type="evidence" value="ECO:0007669"/>
    <property type="project" value="TreeGrafter"/>
</dbReference>
<organism evidence="10 11">
    <name type="scientific">Caedimonas varicaedens</name>
    <dbReference type="NCBI Taxonomy" id="1629334"/>
    <lineage>
        <taxon>Bacteria</taxon>
        <taxon>Pseudomonadati</taxon>
        <taxon>Pseudomonadota</taxon>
        <taxon>Alphaproteobacteria</taxon>
        <taxon>Holosporales</taxon>
        <taxon>Caedimonadaceae</taxon>
        <taxon>Caedimonas</taxon>
    </lineage>
</organism>
<keyword evidence="11" id="KW-1185">Reference proteome</keyword>
<comment type="subcellular location">
    <subcellularLocation>
        <location evidence="1">Membrane</location>
        <topology evidence="1">Multi-pass membrane protein</topology>
    </subcellularLocation>
</comment>
<evidence type="ECO:0000256" key="2">
    <source>
        <dbReference type="ARBA" id="ARBA00022692"/>
    </source>
</evidence>
<proteinExistence type="predicted"/>
<feature type="transmembrane region" description="Helical" evidence="7">
    <location>
        <begin position="295"/>
        <end position="316"/>
    </location>
</feature>
<dbReference type="Pfam" id="PF11412">
    <property type="entry name" value="DsbD_N"/>
    <property type="match status" value="1"/>
</dbReference>
<dbReference type="GO" id="GO:0016020">
    <property type="term" value="C:membrane"/>
    <property type="evidence" value="ECO:0007669"/>
    <property type="project" value="UniProtKB-SubCell"/>
</dbReference>
<evidence type="ECO:0000259" key="8">
    <source>
        <dbReference type="Pfam" id="PF02683"/>
    </source>
</evidence>
<evidence type="ECO:0000256" key="6">
    <source>
        <dbReference type="ARBA" id="ARBA00023284"/>
    </source>
</evidence>
<keyword evidence="2 7" id="KW-0812">Transmembrane</keyword>
<dbReference type="Pfam" id="PF13899">
    <property type="entry name" value="Thioredoxin_7"/>
    <property type="match status" value="1"/>
</dbReference>
<evidence type="ECO:0000256" key="5">
    <source>
        <dbReference type="ARBA" id="ARBA00023136"/>
    </source>
</evidence>